<comment type="caution">
    <text evidence="2">The sequence shown here is derived from an EMBL/GenBank/DDBJ whole genome shotgun (WGS) entry which is preliminary data.</text>
</comment>
<organism evidence="2 3">
    <name type="scientific">Brassica carinata</name>
    <name type="common">Ethiopian mustard</name>
    <name type="synonym">Abyssinian cabbage</name>
    <dbReference type="NCBI Taxonomy" id="52824"/>
    <lineage>
        <taxon>Eukaryota</taxon>
        <taxon>Viridiplantae</taxon>
        <taxon>Streptophyta</taxon>
        <taxon>Embryophyta</taxon>
        <taxon>Tracheophyta</taxon>
        <taxon>Spermatophyta</taxon>
        <taxon>Magnoliopsida</taxon>
        <taxon>eudicotyledons</taxon>
        <taxon>Gunneridae</taxon>
        <taxon>Pentapetalae</taxon>
        <taxon>rosids</taxon>
        <taxon>malvids</taxon>
        <taxon>Brassicales</taxon>
        <taxon>Brassicaceae</taxon>
        <taxon>Brassiceae</taxon>
        <taxon>Brassica</taxon>
    </lineage>
</organism>
<gene>
    <name evidence="2" type="ORF">Bca52824_026303</name>
</gene>
<protein>
    <recommendedName>
        <fullName evidence="1">MATH domain-containing protein</fullName>
    </recommendedName>
</protein>
<name>A0A8X7V7S5_BRACI</name>
<dbReference type="OrthoDB" id="192247at2759"/>
<keyword evidence="3" id="KW-1185">Reference proteome</keyword>
<dbReference type="Gene3D" id="2.60.210.10">
    <property type="entry name" value="Apoptosis, Tumor Necrosis Factor Receptor Associated Protein 2, Chain A"/>
    <property type="match status" value="2"/>
</dbReference>
<dbReference type="SUPFAM" id="SSF49599">
    <property type="entry name" value="TRAF domain-like"/>
    <property type="match status" value="2"/>
</dbReference>
<dbReference type="EMBL" id="JAAMPC010000006">
    <property type="protein sequence ID" value="KAG2306555.1"/>
    <property type="molecule type" value="Genomic_DNA"/>
</dbReference>
<accession>A0A8X7V7S5</accession>
<dbReference type="Pfam" id="PF22486">
    <property type="entry name" value="MATH_2"/>
    <property type="match status" value="1"/>
</dbReference>
<sequence length="255" mass="29346">MLKTEKSRVVSDFTITSKFGDRPPYTYPMKIQNLSQLKTSLSGSEVYKSHTFSSGKYNWRLVIYPKENETDEGAGFISLYVEIDSKTLESTVLTYLTFFVYNKKERKYFTIQDVEGKQFINALRPVHGFPQCDFGVDVLVPLTNWEVVSFSKKPSNPKFSWTLNKFSKLKEQRYVELVISRALFLYPKGGPKADCKSISIYLKLADEETLKASEQIYTKADLRIIDPFGFNHKKRKSKSHISYAFGYAIITHVTG</sequence>
<evidence type="ECO:0000259" key="1">
    <source>
        <dbReference type="PROSITE" id="PS50144"/>
    </source>
</evidence>
<dbReference type="CDD" id="cd00121">
    <property type="entry name" value="MATH"/>
    <property type="match status" value="2"/>
</dbReference>
<reference evidence="2 3" key="1">
    <citation type="submission" date="2020-02" db="EMBL/GenBank/DDBJ databases">
        <authorList>
            <person name="Ma Q."/>
            <person name="Huang Y."/>
            <person name="Song X."/>
            <person name="Pei D."/>
        </authorList>
    </citation>
    <scope>NUCLEOTIDE SEQUENCE [LARGE SCALE GENOMIC DNA]</scope>
    <source>
        <strain evidence="2">Sxm20200214</strain>
        <tissue evidence="2">Leaf</tissue>
    </source>
</reference>
<dbReference type="PANTHER" id="PTHR46162:SF44">
    <property type="entry name" value="GENOME ASSEMBLY, CHROMOSOME: A01"/>
    <property type="match status" value="1"/>
</dbReference>
<dbReference type="InterPro" id="IPR008974">
    <property type="entry name" value="TRAF-like"/>
</dbReference>
<dbReference type="PROSITE" id="PS50144">
    <property type="entry name" value="MATH"/>
    <property type="match status" value="1"/>
</dbReference>
<dbReference type="PANTHER" id="PTHR46162">
    <property type="entry name" value="TRAF-LIKE FAMILY PROTEIN"/>
    <property type="match status" value="1"/>
</dbReference>
<evidence type="ECO:0000313" key="3">
    <source>
        <dbReference type="Proteomes" id="UP000886595"/>
    </source>
</evidence>
<proteinExistence type="predicted"/>
<dbReference type="AlphaFoldDB" id="A0A8X7V7S5"/>
<dbReference type="InterPro" id="IPR002083">
    <property type="entry name" value="MATH/TRAF_dom"/>
</dbReference>
<feature type="domain" description="MATH" evidence="1">
    <location>
        <begin position="24"/>
        <end position="83"/>
    </location>
</feature>
<evidence type="ECO:0000313" key="2">
    <source>
        <dbReference type="EMBL" id="KAG2306555.1"/>
    </source>
</evidence>
<dbReference type="Proteomes" id="UP000886595">
    <property type="component" value="Unassembled WGS sequence"/>
</dbReference>